<dbReference type="Gene3D" id="1.10.3720.10">
    <property type="entry name" value="MetI-like"/>
    <property type="match status" value="1"/>
</dbReference>
<evidence type="ECO:0000256" key="5">
    <source>
        <dbReference type="ARBA" id="ARBA00022989"/>
    </source>
</evidence>
<name>A0A7W7WDQ1_9ACTN</name>
<keyword evidence="3" id="KW-1003">Cell membrane</keyword>
<dbReference type="InterPro" id="IPR000515">
    <property type="entry name" value="MetI-like"/>
</dbReference>
<dbReference type="AlphaFoldDB" id="A0A7W7WDQ1"/>
<feature type="domain" description="ABC transmembrane type-1" evidence="8">
    <location>
        <begin position="67"/>
        <end position="258"/>
    </location>
</feature>
<evidence type="ECO:0000256" key="2">
    <source>
        <dbReference type="ARBA" id="ARBA00022448"/>
    </source>
</evidence>
<evidence type="ECO:0000256" key="6">
    <source>
        <dbReference type="ARBA" id="ARBA00023136"/>
    </source>
</evidence>
<dbReference type="PROSITE" id="PS50928">
    <property type="entry name" value="ABC_TM1"/>
    <property type="match status" value="1"/>
</dbReference>
<evidence type="ECO:0000256" key="3">
    <source>
        <dbReference type="ARBA" id="ARBA00022475"/>
    </source>
</evidence>
<accession>A0A7W7WDQ1</accession>
<dbReference type="InterPro" id="IPR035906">
    <property type="entry name" value="MetI-like_sf"/>
</dbReference>
<gene>
    <name evidence="9" type="ORF">FHR32_007766</name>
</gene>
<feature type="transmembrane region" description="Helical" evidence="7">
    <location>
        <begin position="237"/>
        <end position="258"/>
    </location>
</feature>
<evidence type="ECO:0000256" key="7">
    <source>
        <dbReference type="RuleBase" id="RU363032"/>
    </source>
</evidence>
<feature type="transmembrane region" description="Helical" evidence="7">
    <location>
        <begin position="183"/>
        <end position="204"/>
    </location>
</feature>
<keyword evidence="6 7" id="KW-0472">Membrane</keyword>
<dbReference type="GO" id="GO:0055085">
    <property type="term" value="P:transmembrane transport"/>
    <property type="evidence" value="ECO:0007669"/>
    <property type="project" value="InterPro"/>
</dbReference>
<keyword evidence="10" id="KW-1185">Reference proteome</keyword>
<dbReference type="SUPFAM" id="SSF161098">
    <property type="entry name" value="MetI-like"/>
    <property type="match status" value="1"/>
</dbReference>
<comment type="caution">
    <text evidence="9">The sequence shown here is derived from an EMBL/GenBank/DDBJ whole genome shotgun (WGS) entry which is preliminary data.</text>
</comment>
<dbReference type="RefSeq" id="WP_184759209.1">
    <property type="nucleotide sequence ID" value="NZ_BAABEK010000093.1"/>
</dbReference>
<protein>
    <submittedName>
        <fullName evidence="9">Raffinose/stachyose/melibiose transport system permease protein</fullName>
    </submittedName>
</protein>
<evidence type="ECO:0000256" key="4">
    <source>
        <dbReference type="ARBA" id="ARBA00022692"/>
    </source>
</evidence>
<dbReference type="EMBL" id="JACHJU010000005">
    <property type="protein sequence ID" value="MBB4943366.1"/>
    <property type="molecule type" value="Genomic_DNA"/>
</dbReference>
<keyword evidence="4 7" id="KW-0812">Transmembrane</keyword>
<sequence length="273" mass="29488">MKSSPAVLLARHIVLILFAVAFLIPFVGIVLAALRGDSETGGFQLPHTWTLQNFAIAWEQGRFSDLMLSSVIVGAIVVPSTLVLATLAGYGLAVLRPMGHSAIMTTFVIGLTLPTELVIISLYYNLDSVGFTNNYMGVALAEVALFLPFSVYWMHTHFSGVPRALIESGRIDGASDWRILRELLLPISKAALTTLVVLLSIWAWNQFLLVLVLMQSPTRRTAVAGLGYFVGEYGTDIPLLAAASLIVIAPVVVVYLIFQRSFVAGITQGAIKG</sequence>
<feature type="transmembrane region" description="Helical" evidence="7">
    <location>
        <begin position="12"/>
        <end position="34"/>
    </location>
</feature>
<dbReference type="PANTHER" id="PTHR43744:SF12">
    <property type="entry name" value="ABC TRANSPORTER PERMEASE PROTEIN MG189-RELATED"/>
    <property type="match status" value="1"/>
</dbReference>
<proteinExistence type="inferred from homology"/>
<comment type="subcellular location">
    <subcellularLocation>
        <location evidence="1 7">Cell membrane</location>
        <topology evidence="1 7">Multi-pass membrane protein</topology>
    </subcellularLocation>
</comment>
<dbReference type="GO" id="GO:0005886">
    <property type="term" value="C:plasma membrane"/>
    <property type="evidence" value="ECO:0007669"/>
    <property type="project" value="UniProtKB-SubCell"/>
</dbReference>
<feature type="transmembrane region" description="Helical" evidence="7">
    <location>
        <begin position="102"/>
        <end position="123"/>
    </location>
</feature>
<keyword evidence="5 7" id="KW-1133">Transmembrane helix</keyword>
<dbReference type="Pfam" id="PF00528">
    <property type="entry name" value="BPD_transp_1"/>
    <property type="match status" value="1"/>
</dbReference>
<comment type="similarity">
    <text evidence="7">Belongs to the binding-protein-dependent transport system permease family.</text>
</comment>
<evidence type="ECO:0000259" key="8">
    <source>
        <dbReference type="PROSITE" id="PS50928"/>
    </source>
</evidence>
<dbReference type="Proteomes" id="UP000534286">
    <property type="component" value="Unassembled WGS sequence"/>
</dbReference>
<keyword evidence="2 7" id="KW-0813">Transport</keyword>
<feature type="transmembrane region" description="Helical" evidence="7">
    <location>
        <begin position="135"/>
        <end position="154"/>
    </location>
</feature>
<organism evidence="9 10">
    <name type="scientific">Streptosporangium album</name>
    <dbReference type="NCBI Taxonomy" id="47479"/>
    <lineage>
        <taxon>Bacteria</taxon>
        <taxon>Bacillati</taxon>
        <taxon>Actinomycetota</taxon>
        <taxon>Actinomycetes</taxon>
        <taxon>Streptosporangiales</taxon>
        <taxon>Streptosporangiaceae</taxon>
        <taxon>Streptosporangium</taxon>
    </lineage>
</organism>
<dbReference type="CDD" id="cd06261">
    <property type="entry name" value="TM_PBP2"/>
    <property type="match status" value="1"/>
</dbReference>
<evidence type="ECO:0000313" key="10">
    <source>
        <dbReference type="Proteomes" id="UP000534286"/>
    </source>
</evidence>
<feature type="transmembrane region" description="Helical" evidence="7">
    <location>
        <begin position="71"/>
        <end position="95"/>
    </location>
</feature>
<reference evidence="9 10" key="1">
    <citation type="submission" date="2020-08" db="EMBL/GenBank/DDBJ databases">
        <title>Sequencing the genomes of 1000 actinobacteria strains.</title>
        <authorList>
            <person name="Klenk H.-P."/>
        </authorList>
    </citation>
    <scope>NUCLEOTIDE SEQUENCE [LARGE SCALE GENOMIC DNA]</scope>
    <source>
        <strain evidence="9 10">DSM 43023</strain>
    </source>
</reference>
<evidence type="ECO:0000256" key="1">
    <source>
        <dbReference type="ARBA" id="ARBA00004651"/>
    </source>
</evidence>
<dbReference type="PANTHER" id="PTHR43744">
    <property type="entry name" value="ABC TRANSPORTER PERMEASE PROTEIN MG189-RELATED-RELATED"/>
    <property type="match status" value="1"/>
</dbReference>
<evidence type="ECO:0000313" key="9">
    <source>
        <dbReference type="EMBL" id="MBB4943366.1"/>
    </source>
</evidence>